<dbReference type="Proteomes" id="UP000254253">
    <property type="component" value="Unassembled WGS sequence"/>
</dbReference>
<reference evidence="2 3" key="1">
    <citation type="submission" date="2018-06" db="EMBL/GenBank/DDBJ databases">
        <authorList>
            <consortium name="Pathogen Informatics"/>
            <person name="Doyle S."/>
        </authorList>
    </citation>
    <scope>NUCLEOTIDE SEQUENCE [LARGE SCALE GENOMIC DNA]</scope>
    <source>
        <strain evidence="2 3">NCTC4191</strain>
    </source>
</reference>
<dbReference type="Pfam" id="PF13472">
    <property type="entry name" value="Lipase_GDSL_2"/>
    <property type="match status" value="1"/>
</dbReference>
<dbReference type="InterPro" id="IPR051532">
    <property type="entry name" value="Ester_Hydrolysis_Enzymes"/>
</dbReference>
<dbReference type="Gene3D" id="3.40.50.1110">
    <property type="entry name" value="SGNH hydrolase"/>
    <property type="match status" value="1"/>
</dbReference>
<dbReference type="RefSeq" id="WP_115587757.1">
    <property type="nucleotide sequence ID" value="NZ_UFRM01000001.1"/>
</dbReference>
<dbReference type="GO" id="GO:0016779">
    <property type="term" value="F:nucleotidyltransferase activity"/>
    <property type="evidence" value="ECO:0007669"/>
    <property type="project" value="UniProtKB-KW"/>
</dbReference>
<dbReference type="CDD" id="cd01841">
    <property type="entry name" value="NnaC_like"/>
    <property type="match status" value="1"/>
</dbReference>
<evidence type="ECO:0000259" key="1">
    <source>
        <dbReference type="Pfam" id="PF13472"/>
    </source>
</evidence>
<dbReference type="AlphaFoldDB" id="A0A380U3B9"/>
<keyword evidence="2" id="KW-0808">Transferase</keyword>
<accession>A0A380U3B9</accession>
<name>A0A380U3B9_ACTLI</name>
<proteinExistence type="predicted"/>
<protein>
    <submittedName>
        <fullName evidence="2">Acylneuraminate cytidylyltransferase</fullName>
    </submittedName>
</protein>
<organism evidence="2 3">
    <name type="scientific">Actinobacillus lignieresii</name>
    <dbReference type="NCBI Taxonomy" id="720"/>
    <lineage>
        <taxon>Bacteria</taxon>
        <taxon>Pseudomonadati</taxon>
        <taxon>Pseudomonadota</taxon>
        <taxon>Gammaproteobacteria</taxon>
        <taxon>Pasteurellales</taxon>
        <taxon>Pasteurellaceae</taxon>
        <taxon>Actinobacillus</taxon>
    </lineage>
</organism>
<evidence type="ECO:0000313" key="2">
    <source>
        <dbReference type="EMBL" id="SUT95579.1"/>
    </source>
</evidence>
<dbReference type="EMBL" id="UFRN01000002">
    <property type="protein sequence ID" value="SUT95579.1"/>
    <property type="molecule type" value="Genomic_DNA"/>
</dbReference>
<sequence length="197" mass="22373">MLSDSDIFQRYQTKSGEFEREAAISLVGHSLFDMWNDWQAEIVLKGQSVANLGISGVSTRQYLDVIAKPQHIKKLGQSVFFFLGVNDIVKEADYSPAQVMEWLLQIIEQIRPLATPHTRYFLLEATPVCRINTVTNAQIQQLNTYLAEHCPPHITFIKTFDAFADHKGDLNADLTTDGLHFNLQGYAVLRQLLESYV</sequence>
<feature type="domain" description="SGNH hydrolase-type esterase" evidence="1">
    <location>
        <begin position="32"/>
        <end position="188"/>
    </location>
</feature>
<dbReference type="GO" id="GO:0016788">
    <property type="term" value="F:hydrolase activity, acting on ester bonds"/>
    <property type="evidence" value="ECO:0007669"/>
    <property type="project" value="UniProtKB-ARBA"/>
</dbReference>
<gene>
    <name evidence="2" type="primary">neuA</name>
    <name evidence="2" type="ORF">NCTC4191_01936</name>
</gene>
<keyword evidence="3" id="KW-1185">Reference proteome</keyword>
<dbReference type="InterPro" id="IPR036514">
    <property type="entry name" value="SGNH_hydro_sf"/>
</dbReference>
<evidence type="ECO:0000313" key="3">
    <source>
        <dbReference type="Proteomes" id="UP000254253"/>
    </source>
</evidence>
<dbReference type="SUPFAM" id="SSF52266">
    <property type="entry name" value="SGNH hydrolase"/>
    <property type="match status" value="1"/>
</dbReference>
<dbReference type="PANTHER" id="PTHR30383">
    <property type="entry name" value="THIOESTERASE 1/PROTEASE 1/LYSOPHOSPHOLIPASE L1"/>
    <property type="match status" value="1"/>
</dbReference>
<keyword evidence="2" id="KW-0548">Nucleotidyltransferase</keyword>
<dbReference type="InterPro" id="IPR013830">
    <property type="entry name" value="SGNH_hydro"/>
</dbReference>